<reference evidence="2 3" key="1">
    <citation type="submission" date="2023-06" db="EMBL/GenBank/DDBJ databases">
        <title>Sporosarcina sp. nov., isolated from Korean traditional fermented seafood 'Jeotgal'.</title>
        <authorList>
            <person name="Yang A.-I."/>
            <person name="Shin N.-R."/>
        </authorList>
    </citation>
    <scope>NUCLEOTIDE SEQUENCE [LARGE SCALE GENOMIC DNA]</scope>
    <source>
        <strain evidence="2 3">KCTC3840</strain>
    </source>
</reference>
<dbReference type="EMBL" id="JAUBDH010000006">
    <property type="protein sequence ID" value="MDW0110563.1"/>
    <property type="molecule type" value="Genomic_DNA"/>
</dbReference>
<keyword evidence="3" id="KW-1185">Reference proteome</keyword>
<feature type="chain" id="PRO_5046865719" evidence="1">
    <location>
        <begin position="18"/>
        <end position="181"/>
    </location>
</feature>
<proteinExistence type="predicted"/>
<dbReference type="PROSITE" id="PS51257">
    <property type="entry name" value="PROKAR_LIPOPROTEIN"/>
    <property type="match status" value="1"/>
</dbReference>
<comment type="caution">
    <text evidence="2">The sequence shown here is derived from an EMBL/GenBank/DDBJ whole genome shotgun (WGS) entry which is preliminary data.</text>
</comment>
<evidence type="ECO:0000313" key="3">
    <source>
        <dbReference type="Proteomes" id="UP001280629"/>
    </source>
</evidence>
<dbReference type="Pfam" id="PF14270">
    <property type="entry name" value="DUF4358"/>
    <property type="match status" value="1"/>
</dbReference>
<accession>A0ABU4G0S2</accession>
<gene>
    <name evidence="2" type="ORF">QT716_11005</name>
</gene>
<dbReference type="InterPro" id="IPR025648">
    <property type="entry name" value="DUF4358"/>
</dbReference>
<dbReference type="RefSeq" id="WP_317936122.1">
    <property type="nucleotide sequence ID" value="NZ_JAUBDH010000006.1"/>
</dbReference>
<keyword evidence="1" id="KW-0732">Signal</keyword>
<dbReference type="Proteomes" id="UP001280629">
    <property type="component" value="Unassembled WGS sequence"/>
</dbReference>
<organism evidence="2 3">
    <name type="scientific">Sporosarcina aquimarina</name>
    <dbReference type="NCBI Taxonomy" id="114975"/>
    <lineage>
        <taxon>Bacteria</taxon>
        <taxon>Bacillati</taxon>
        <taxon>Bacillota</taxon>
        <taxon>Bacilli</taxon>
        <taxon>Bacillales</taxon>
        <taxon>Caryophanaceae</taxon>
        <taxon>Sporosarcina</taxon>
    </lineage>
</organism>
<evidence type="ECO:0000256" key="1">
    <source>
        <dbReference type="SAM" id="SignalP"/>
    </source>
</evidence>
<name>A0ABU4G0S2_9BACL</name>
<protein>
    <submittedName>
        <fullName evidence="2">DUF4358 domain-containing protein</fullName>
    </submittedName>
</protein>
<evidence type="ECO:0000313" key="2">
    <source>
        <dbReference type="EMBL" id="MDW0110563.1"/>
    </source>
</evidence>
<sequence length="181" mass="20547">MKKLAAIAVVFMAVLMAACGNQDKDNTGKEQNAEPEFADIITNIKEQVAKDMEVENVNDLNQYYQEVNLTEREDGDSASDIWVEKMKVNPELLANGTVLAALMNVNADEIIVLEAKDEDQVDELKSSLENELAAQDQTWKQYLPEQYEKVKNNKIVTKGKFLLYVTYTNPEEIEKTFNESF</sequence>
<feature type="signal peptide" evidence="1">
    <location>
        <begin position="1"/>
        <end position="17"/>
    </location>
</feature>